<evidence type="ECO:0000313" key="1">
    <source>
        <dbReference type="EMBL" id="ELZ35070.1"/>
    </source>
</evidence>
<evidence type="ECO:0000313" key="2">
    <source>
        <dbReference type="Proteomes" id="UP000011513"/>
    </source>
</evidence>
<accession>M0DI03</accession>
<dbReference type="Gene3D" id="3.40.1190.20">
    <property type="match status" value="1"/>
</dbReference>
<keyword evidence="2" id="KW-1185">Reference proteome</keyword>
<sequence>MDYAGLATRLREDQSRGGVTVFPDGSVDTFYEVHDNGGDRIDSRVAFGERIADDADSFAVDRSERKPGGQAVNTARQTHALGDETRLFGHLDDPVFDGLDFETASMGAPASVSVYEFDDGDLMFAEGSEEMPDWSLSDLRAVAGDAFEARLTADAVCCVNWVSFDSMTGALDRLASRGFDGGLFVLDPGDLTGVRADPTTRLCDALGDLEATYDVVLSANGDEIAHLLRVLSVGETDDGSDLADLRERVGIAGVVRHGKSEAAAATADGRFTVPNVKAGGKRRQTGSGDRFTGGLAHGLAAGWEWEDALGLGNLCASFHVETGETGTRESLAEYADRA</sequence>
<reference evidence="1 2" key="1">
    <citation type="journal article" date="2014" name="PLoS Genet.">
        <title>Phylogenetically driven sequencing of extremely halophilic archaea reveals strategies for static and dynamic osmo-response.</title>
        <authorList>
            <person name="Becker E.A."/>
            <person name="Seitzer P.M."/>
            <person name="Tritt A."/>
            <person name="Larsen D."/>
            <person name="Krusor M."/>
            <person name="Yao A.I."/>
            <person name="Wu D."/>
            <person name="Madern D."/>
            <person name="Eisen J.A."/>
            <person name="Darling A.E."/>
            <person name="Facciotti M.T."/>
        </authorList>
    </citation>
    <scope>NUCLEOTIDE SEQUENCE [LARGE SCALE GENOMIC DNA]</scope>
    <source>
        <strain evidence="1 2">JCM 14848</strain>
    </source>
</reference>
<dbReference type="SUPFAM" id="SSF53613">
    <property type="entry name" value="Ribokinase-like"/>
    <property type="match status" value="1"/>
</dbReference>
<dbReference type="OrthoDB" id="252614at2157"/>
<dbReference type="InterPro" id="IPR029056">
    <property type="entry name" value="Ribokinase-like"/>
</dbReference>
<proteinExistence type="predicted"/>
<dbReference type="EMBL" id="AOIV01000002">
    <property type="protein sequence ID" value="ELZ35070.1"/>
    <property type="molecule type" value="Genomic_DNA"/>
</dbReference>
<dbReference type="InParanoid" id="M0DI03"/>
<dbReference type="InterPro" id="IPR057621">
    <property type="entry name" value="Khk_prokaryotic"/>
</dbReference>
<protein>
    <submittedName>
        <fullName evidence="1">Uncharacterized protein</fullName>
    </submittedName>
</protein>
<dbReference type="AlphaFoldDB" id="M0DI03"/>
<comment type="caution">
    <text evidence="1">The sequence shown here is derived from an EMBL/GenBank/DDBJ whole genome shotgun (WGS) entry which is preliminary data.</text>
</comment>
<name>M0DI03_HALPD</name>
<dbReference type="Proteomes" id="UP000011513">
    <property type="component" value="Unassembled WGS sequence"/>
</dbReference>
<dbReference type="eggNOG" id="arCOG00014">
    <property type="taxonomic scope" value="Archaea"/>
</dbReference>
<organism evidence="1 2">
    <name type="scientific">Halogeometricum pallidum JCM 14848</name>
    <dbReference type="NCBI Taxonomy" id="1227487"/>
    <lineage>
        <taxon>Archaea</taxon>
        <taxon>Methanobacteriati</taxon>
        <taxon>Methanobacteriota</taxon>
        <taxon>Stenosarchaea group</taxon>
        <taxon>Halobacteria</taxon>
        <taxon>Halobacteriales</taxon>
        <taxon>Haloferacaceae</taxon>
        <taxon>Halogeometricum</taxon>
    </lineage>
</organism>
<dbReference type="RefSeq" id="WP_008382833.1">
    <property type="nucleotide sequence ID" value="NZ_AOIV01000002.1"/>
</dbReference>
<dbReference type="Pfam" id="PF25270">
    <property type="entry name" value="Khk"/>
    <property type="match status" value="1"/>
</dbReference>
<gene>
    <name evidence="1" type="ORF">C474_00320</name>
</gene>